<gene>
    <name evidence="1" type="ORF">JTE90_002657</name>
</gene>
<evidence type="ECO:0000313" key="2">
    <source>
        <dbReference type="Proteomes" id="UP000827092"/>
    </source>
</evidence>
<keyword evidence="2" id="KW-1185">Reference proteome</keyword>
<protein>
    <submittedName>
        <fullName evidence="1">Uncharacterized protein</fullName>
    </submittedName>
</protein>
<dbReference type="Proteomes" id="UP000827092">
    <property type="component" value="Unassembled WGS sequence"/>
</dbReference>
<proteinExistence type="predicted"/>
<sequence>MFIFDETAKLNQKLQELLRNIPESISEIESKLIASPERYPSLSSIPKTGKSRSHATTTYTEILKRTGKGGKGAPEKWERTPVLVYRSLMCDVRAHIKSPTCINTWPPSIVAWAAERLVQCSNPFLSAFYMVP</sequence>
<evidence type="ECO:0000313" key="1">
    <source>
        <dbReference type="EMBL" id="KAG8182226.1"/>
    </source>
</evidence>
<reference evidence="1 2" key="1">
    <citation type="journal article" date="2022" name="Nat. Ecol. Evol.">
        <title>A masculinizing supergene underlies an exaggerated male reproductive morph in a spider.</title>
        <authorList>
            <person name="Hendrickx F."/>
            <person name="De Corte Z."/>
            <person name="Sonet G."/>
            <person name="Van Belleghem S.M."/>
            <person name="Kostlbacher S."/>
            <person name="Vangestel C."/>
        </authorList>
    </citation>
    <scope>NUCLEOTIDE SEQUENCE [LARGE SCALE GENOMIC DNA]</scope>
    <source>
        <strain evidence="1">W744_W776</strain>
    </source>
</reference>
<dbReference type="AlphaFoldDB" id="A0AAV6UDU6"/>
<accession>A0AAV6UDU6</accession>
<dbReference type="EMBL" id="JAFNEN010000474">
    <property type="protein sequence ID" value="KAG8182226.1"/>
    <property type="molecule type" value="Genomic_DNA"/>
</dbReference>
<name>A0AAV6UDU6_9ARAC</name>
<comment type="caution">
    <text evidence="1">The sequence shown here is derived from an EMBL/GenBank/DDBJ whole genome shotgun (WGS) entry which is preliminary data.</text>
</comment>
<organism evidence="1 2">
    <name type="scientific">Oedothorax gibbosus</name>
    <dbReference type="NCBI Taxonomy" id="931172"/>
    <lineage>
        <taxon>Eukaryota</taxon>
        <taxon>Metazoa</taxon>
        <taxon>Ecdysozoa</taxon>
        <taxon>Arthropoda</taxon>
        <taxon>Chelicerata</taxon>
        <taxon>Arachnida</taxon>
        <taxon>Araneae</taxon>
        <taxon>Araneomorphae</taxon>
        <taxon>Entelegynae</taxon>
        <taxon>Araneoidea</taxon>
        <taxon>Linyphiidae</taxon>
        <taxon>Erigoninae</taxon>
        <taxon>Oedothorax</taxon>
    </lineage>
</organism>